<proteinExistence type="predicted"/>
<evidence type="ECO:0000313" key="4">
    <source>
        <dbReference type="EMBL" id="MBB6001420.1"/>
    </source>
</evidence>
<dbReference type="Pfam" id="PF04773">
    <property type="entry name" value="FecR"/>
    <property type="match status" value="1"/>
</dbReference>
<comment type="caution">
    <text evidence="4">The sequence shown here is derived from an EMBL/GenBank/DDBJ whole genome shotgun (WGS) entry which is preliminary data.</text>
</comment>
<name>A0A841EM78_9BACT</name>
<dbReference type="Gene3D" id="3.55.50.30">
    <property type="match status" value="1"/>
</dbReference>
<keyword evidence="1" id="KW-1133">Transmembrane helix</keyword>
<dbReference type="GO" id="GO:0016989">
    <property type="term" value="F:sigma factor antagonist activity"/>
    <property type="evidence" value="ECO:0007669"/>
    <property type="project" value="TreeGrafter"/>
</dbReference>
<evidence type="ECO:0000259" key="3">
    <source>
        <dbReference type="Pfam" id="PF16344"/>
    </source>
</evidence>
<dbReference type="RefSeq" id="WP_184128363.1">
    <property type="nucleotide sequence ID" value="NZ_JACHKT010000001.1"/>
</dbReference>
<dbReference type="PIRSF" id="PIRSF018266">
    <property type="entry name" value="FecR"/>
    <property type="match status" value="1"/>
</dbReference>
<gene>
    <name evidence="4" type="ORF">HNP25_000059</name>
</gene>
<dbReference type="AlphaFoldDB" id="A0A841EM78"/>
<reference evidence="4 5" key="1">
    <citation type="submission" date="2020-08" db="EMBL/GenBank/DDBJ databases">
        <title>Functional genomics of gut bacteria from endangered species of beetles.</title>
        <authorList>
            <person name="Carlos-Shanley C."/>
        </authorList>
    </citation>
    <scope>NUCLEOTIDE SEQUENCE [LARGE SCALE GENOMIC DNA]</scope>
    <source>
        <strain evidence="4 5">S00070</strain>
    </source>
</reference>
<feature type="domain" description="FecR protein" evidence="2">
    <location>
        <begin position="129"/>
        <end position="219"/>
    </location>
</feature>
<organism evidence="4 5">
    <name type="scientific">Arcicella rosea</name>
    <dbReference type="NCBI Taxonomy" id="502909"/>
    <lineage>
        <taxon>Bacteria</taxon>
        <taxon>Pseudomonadati</taxon>
        <taxon>Bacteroidota</taxon>
        <taxon>Cytophagia</taxon>
        <taxon>Cytophagales</taxon>
        <taxon>Flectobacillaceae</taxon>
        <taxon>Arcicella</taxon>
    </lineage>
</organism>
<keyword evidence="1" id="KW-0812">Transmembrane</keyword>
<dbReference type="InterPro" id="IPR012373">
    <property type="entry name" value="Ferrdict_sens_TM"/>
</dbReference>
<evidence type="ECO:0000259" key="2">
    <source>
        <dbReference type="Pfam" id="PF04773"/>
    </source>
</evidence>
<dbReference type="InterPro" id="IPR032508">
    <property type="entry name" value="FecR_C"/>
</dbReference>
<keyword evidence="1" id="KW-0472">Membrane</keyword>
<sequence>MIQGEFKDDDEIINSLKQKYTPDEIKKLLDWYNAFDDHQDGVEEHIEPEERIWETLQPSLNSEVLETSVIPLFNRKVIRWAITGIAASFLVLLGWFWQPQKESNLQETMGFKEVSQKERSLWQSFTNTSKAIHELALPDGSKVWLNPSTTILYKIVKNAATRDVYLEGEAFFDVKPNKEQPFYVKNKGLNVVVLGTSFNVVASSKDAKYEVSVVTGKVKVKYQDPENSERFNQVIITPQQQVVIQKEENTLETHDLTLEKSKHRQLWEPISISFDEVTLDKVLTRLEVEYGMTIRTPNMNIRKCTLFANFTNQRLPVMMDIICSSINATYQIEGNEITIIGEGCL</sequence>
<protein>
    <submittedName>
        <fullName evidence="4">Ferric-dicitrate binding protein FerR (Iron transport regulator)</fullName>
    </submittedName>
</protein>
<dbReference type="Gene3D" id="2.60.120.1440">
    <property type="match status" value="1"/>
</dbReference>
<dbReference type="PANTHER" id="PTHR30273:SF2">
    <property type="entry name" value="PROTEIN FECR"/>
    <property type="match status" value="1"/>
</dbReference>
<accession>A0A841EM78</accession>
<keyword evidence="5" id="KW-1185">Reference proteome</keyword>
<dbReference type="PANTHER" id="PTHR30273">
    <property type="entry name" value="PERIPLASMIC SIGNAL SENSOR AND SIGMA FACTOR ACTIVATOR FECR-RELATED"/>
    <property type="match status" value="1"/>
</dbReference>
<feature type="domain" description="Protein FecR C-terminal" evidence="3">
    <location>
        <begin position="272"/>
        <end position="339"/>
    </location>
</feature>
<evidence type="ECO:0000313" key="5">
    <source>
        <dbReference type="Proteomes" id="UP000524404"/>
    </source>
</evidence>
<dbReference type="InterPro" id="IPR006860">
    <property type="entry name" value="FecR"/>
</dbReference>
<dbReference type="Proteomes" id="UP000524404">
    <property type="component" value="Unassembled WGS sequence"/>
</dbReference>
<feature type="transmembrane region" description="Helical" evidence="1">
    <location>
        <begin position="77"/>
        <end position="97"/>
    </location>
</feature>
<evidence type="ECO:0000256" key="1">
    <source>
        <dbReference type="SAM" id="Phobius"/>
    </source>
</evidence>
<dbReference type="EMBL" id="JACHKT010000001">
    <property type="protein sequence ID" value="MBB6001420.1"/>
    <property type="molecule type" value="Genomic_DNA"/>
</dbReference>
<dbReference type="Pfam" id="PF16344">
    <property type="entry name" value="FecR_C"/>
    <property type="match status" value="1"/>
</dbReference>